<dbReference type="RefSeq" id="WP_224604093.1">
    <property type="nucleotide sequence ID" value="NZ_JAIQXV010000001.1"/>
</dbReference>
<keyword evidence="3" id="KW-1185">Reference proteome</keyword>
<reference evidence="3" key="1">
    <citation type="journal article" date="2019" name="Int. J. Syst. Evol. Microbiol.">
        <title>The Global Catalogue of Microorganisms (GCM) 10K type strain sequencing project: providing services to taxonomists for standard genome sequencing and annotation.</title>
        <authorList>
            <consortium name="The Broad Institute Genomics Platform"/>
            <consortium name="The Broad Institute Genome Sequencing Center for Infectious Disease"/>
            <person name="Wu L."/>
            <person name="Ma J."/>
        </authorList>
    </citation>
    <scope>NUCLEOTIDE SEQUENCE [LARGE SCALE GENOMIC DNA]</scope>
    <source>
        <strain evidence="3">CCUG 63830</strain>
    </source>
</reference>
<keyword evidence="1" id="KW-0472">Membrane</keyword>
<keyword evidence="1" id="KW-0812">Transmembrane</keyword>
<keyword evidence="1" id="KW-1133">Transmembrane helix</keyword>
<feature type="transmembrane region" description="Helical" evidence="1">
    <location>
        <begin position="194"/>
        <end position="214"/>
    </location>
</feature>
<name>A0ABW1ZFD9_9DEIO</name>
<accession>A0ABW1ZFD9</accession>
<evidence type="ECO:0000256" key="1">
    <source>
        <dbReference type="SAM" id="Phobius"/>
    </source>
</evidence>
<sequence length="233" mass="25556">MFYLGLLMLVVAAQLVLGPVLMLLIRRATRGRRGAERVGCFALLLPLLCGMALLGGGSWYEAVTADFSTGSDEFHWTPLGGGFFASSTSDAHHMLMSQNDSDSWPRELNDRYWIQKFGCAGGQPILAVAGPEASPAYVLVHPAARALEVAQTERQLTDLVLRRGLTLPEWWSRRAFVEKCGPQMTSGQKLQAQVALWSPLVALLLLFTGTLVWVRRRPRLVVQSPEPEAGPQG</sequence>
<gene>
    <name evidence="2" type="ORF">ACFP90_03565</name>
</gene>
<feature type="transmembrane region" description="Helical" evidence="1">
    <location>
        <begin position="38"/>
        <end position="60"/>
    </location>
</feature>
<evidence type="ECO:0000313" key="3">
    <source>
        <dbReference type="Proteomes" id="UP001596317"/>
    </source>
</evidence>
<dbReference type="Proteomes" id="UP001596317">
    <property type="component" value="Unassembled WGS sequence"/>
</dbReference>
<feature type="transmembrane region" description="Helical" evidence="1">
    <location>
        <begin position="6"/>
        <end position="26"/>
    </location>
</feature>
<organism evidence="2 3">
    <name type="scientific">Deinococcus multiflagellatus</name>
    <dbReference type="NCBI Taxonomy" id="1656887"/>
    <lineage>
        <taxon>Bacteria</taxon>
        <taxon>Thermotogati</taxon>
        <taxon>Deinococcota</taxon>
        <taxon>Deinococci</taxon>
        <taxon>Deinococcales</taxon>
        <taxon>Deinococcaceae</taxon>
        <taxon>Deinococcus</taxon>
    </lineage>
</organism>
<proteinExistence type="predicted"/>
<evidence type="ECO:0000313" key="2">
    <source>
        <dbReference type="EMBL" id="MFC6659551.1"/>
    </source>
</evidence>
<dbReference type="EMBL" id="JBHSWB010000001">
    <property type="protein sequence ID" value="MFC6659551.1"/>
    <property type="molecule type" value="Genomic_DNA"/>
</dbReference>
<comment type="caution">
    <text evidence="2">The sequence shown here is derived from an EMBL/GenBank/DDBJ whole genome shotgun (WGS) entry which is preliminary data.</text>
</comment>
<protein>
    <submittedName>
        <fullName evidence="2">Uncharacterized protein</fullName>
    </submittedName>
</protein>